<gene>
    <name evidence="4" type="ORF">ACFQY0_12165</name>
</gene>
<dbReference type="RefSeq" id="WP_379712718.1">
    <property type="nucleotide sequence ID" value="NZ_JBHTBS010000006.1"/>
</dbReference>
<name>A0ABW2L9R6_9BACT</name>
<evidence type="ECO:0000256" key="1">
    <source>
        <dbReference type="ARBA" id="ARBA00022649"/>
    </source>
</evidence>
<protein>
    <submittedName>
        <fullName evidence="4">GNAT family N-acetyltransferase</fullName>
    </submittedName>
</protein>
<dbReference type="Proteomes" id="UP001596472">
    <property type="component" value="Unassembled WGS sequence"/>
</dbReference>
<keyword evidence="3" id="KW-0012">Acyltransferase</keyword>
<keyword evidence="1" id="KW-1277">Toxin-antitoxin system</keyword>
<dbReference type="Gene3D" id="3.40.630.30">
    <property type="match status" value="1"/>
</dbReference>
<sequence length="175" mass="19800">MPTPRFTIELLDPARHRREEFDCGVEILNTYLKRRANQEMKALAAACYVIVPDGEPDRIAGYYTLSAATVELGKIPENLQKKLPRYDELGAVLIGRLARDQEFAKERIGEKLLMSALLRSYRESKRIGAVAILVDAKDEAASAFYKRFGFRPLTGSRLFLPMKDVPNWNPLAKEG</sequence>
<dbReference type="EMBL" id="JBHTBS010000006">
    <property type="protein sequence ID" value="MFC7337937.1"/>
    <property type="molecule type" value="Genomic_DNA"/>
</dbReference>
<keyword evidence="5" id="KW-1185">Reference proteome</keyword>
<evidence type="ECO:0000313" key="4">
    <source>
        <dbReference type="EMBL" id="MFC7337937.1"/>
    </source>
</evidence>
<organism evidence="4 5">
    <name type="scientific">Haloferula chungangensis</name>
    <dbReference type="NCBI Taxonomy" id="1048331"/>
    <lineage>
        <taxon>Bacteria</taxon>
        <taxon>Pseudomonadati</taxon>
        <taxon>Verrucomicrobiota</taxon>
        <taxon>Verrucomicrobiia</taxon>
        <taxon>Verrucomicrobiales</taxon>
        <taxon>Verrucomicrobiaceae</taxon>
        <taxon>Haloferula</taxon>
    </lineage>
</organism>
<reference evidence="5" key="1">
    <citation type="journal article" date="2019" name="Int. J. Syst. Evol. Microbiol.">
        <title>The Global Catalogue of Microorganisms (GCM) 10K type strain sequencing project: providing services to taxonomists for standard genome sequencing and annotation.</title>
        <authorList>
            <consortium name="The Broad Institute Genomics Platform"/>
            <consortium name="The Broad Institute Genome Sequencing Center for Infectious Disease"/>
            <person name="Wu L."/>
            <person name="Ma J."/>
        </authorList>
    </citation>
    <scope>NUCLEOTIDE SEQUENCE [LARGE SCALE GENOMIC DNA]</scope>
    <source>
        <strain evidence="5">CGMCC 4.1467</strain>
    </source>
</reference>
<dbReference type="SUPFAM" id="SSF55729">
    <property type="entry name" value="Acyl-CoA N-acyltransferases (Nat)"/>
    <property type="match status" value="1"/>
</dbReference>
<evidence type="ECO:0000313" key="5">
    <source>
        <dbReference type="Proteomes" id="UP001596472"/>
    </source>
</evidence>
<evidence type="ECO:0000256" key="3">
    <source>
        <dbReference type="ARBA" id="ARBA00023315"/>
    </source>
</evidence>
<proteinExistence type="predicted"/>
<dbReference type="PANTHER" id="PTHR36449:SF1">
    <property type="entry name" value="ACETYLTRANSFERASE"/>
    <property type="match status" value="1"/>
</dbReference>
<accession>A0ABW2L9R6</accession>
<evidence type="ECO:0000256" key="2">
    <source>
        <dbReference type="ARBA" id="ARBA00022679"/>
    </source>
</evidence>
<comment type="caution">
    <text evidence="4">The sequence shown here is derived from an EMBL/GenBank/DDBJ whole genome shotgun (WGS) entry which is preliminary data.</text>
</comment>
<dbReference type="PANTHER" id="PTHR36449">
    <property type="entry name" value="ACETYLTRANSFERASE-RELATED"/>
    <property type="match status" value="1"/>
</dbReference>
<keyword evidence="2" id="KW-0808">Transferase</keyword>
<dbReference type="InterPro" id="IPR016181">
    <property type="entry name" value="Acyl_CoA_acyltransferase"/>
</dbReference>